<reference evidence="2" key="1">
    <citation type="submission" date="2016-11" db="UniProtKB">
        <authorList>
            <consortium name="WormBaseParasite"/>
        </authorList>
    </citation>
    <scope>IDENTIFICATION</scope>
</reference>
<evidence type="ECO:0000313" key="1">
    <source>
        <dbReference type="Proteomes" id="UP000095287"/>
    </source>
</evidence>
<dbReference type="Proteomes" id="UP000095287">
    <property type="component" value="Unplaced"/>
</dbReference>
<dbReference type="AlphaFoldDB" id="A0A1I8A4T3"/>
<proteinExistence type="predicted"/>
<evidence type="ECO:0000313" key="2">
    <source>
        <dbReference type="WBParaSite" id="L893_g32857.t1"/>
    </source>
</evidence>
<protein>
    <submittedName>
        <fullName evidence="2">Uncharacterized protein</fullName>
    </submittedName>
</protein>
<dbReference type="WBParaSite" id="L893_g32857.t1">
    <property type="protein sequence ID" value="L893_g32857.t1"/>
    <property type="gene ID" value="L893_g32857"/>
</dbReference>
<name>A0A1I8A4T3_9BILA</name>
<sequence length="230" mass="25603">MLSRSQALRKTSVFLRHSAVSSKRPSLERSQRRSVLSSRSALLGTTVLRSAIIWASSVFAARRSPRVCEDEGGIWDTRGVWGRENHGEREPTKDVLRSACAEDALRLRSHASAPSATTAAHVNFATHKTVFGKVEKGRRIQRRVTSRCLTARLSPTFTKRTPGDHRDKLRGGTLGVGPSCAGLYTALERVCREPRRPLRVVIWGARRIGDAARIRYEISTEEGKLDLYSV</sequence>
<keyword evidence="1" id="KW-1185">Reference proteome</keyword>
<organism evidence="1 2">
    <name type="scientific">Steinernema glaseri</name>
    <dbReference type="NCBI Taxonomy" id="37863"/>
    <lineage>
        <taxon>Eukaryota</taxon>
        <taxon>Metazoa</taxon>
        <taxon>Ecdysozoa</taxon>
        <taxon>Nematoda</taxon>
        <taxon>Chromadorea</taxon>
        <taxon>Rhabditida</taxon>
        <taxon>Tylenchina</taxon>
        <taxon>Panagrolaimomorpha</taxon>
        <taxon>Strongyloidoidea</taxon>
        <taxon>Steinernematidae</taxon>
        <taxon>Steinernema</taxon>
    </lineage>
</organism>
<accession>A0A1I8A4T3</accession>